<evidence type="ECO:0000313" key="2">
    <source>
        <dbReference type="Proteomes" id="UP001223390"/>
    </source>
</evidence>
<reference evidence="1 2" key="1">
    <citation type="submission" date="2023-05" db="EMBL/GenBank/DDBJ databases">
        <title>Sequencing and Assembly of Streptomyces sp. NP73.</title>
        <authorList>
            <person name="Konwar A.N."/>
            <person name="Saikia K."/>
            <person name="Thakur D."/>
        </authorList>
    </citation>
    <scope>NUCLEOTIDE SEQUENCE [LARGE SCALE GENOMIC DNA]</scope>
    <source>
        <strain evidence="1 2">NP73</strain>
    </source>
</reference>
<dbReference type="EMBL" id="JASITI010000022">
    <property type="protein sequence ID" value="MDK9497752.1"/>
    <property type="molecule type" value="Genomic_DNA"/>
</dbReference>
<sequence length="73" mass="7553">MGSYSEADGRVLAGVLAVAAGSEADATALEAQLNAIIQLGSLADEGSVSYVKELEGRPLPGILSEYIHDILHE</sequence>
<protein>
    <submittedName>
        <fullName evidence="1">Uncharacterized protein</fullName>
    </submittedName>
</protein>
<evidence type="ECO:0000313" key="1">
    <source>
        <dbReference type="EMBL" id="MDK9497752.1"/>
    </source>
</evidence>
<dbReference type="Proteomes" id="UP001223390">
    <property type="component" value="Unassembled WGS sequence"/>
</dbReference>
<keyword evidence="2" id="KW-1185">Reference proteome</keyword>
<dbReference type="RefSeq" id="WP_285343467.1">
    <property type="nucleotide sequence ID" value="NZ_JASITI010000022.1"/>
</dbReference>
<proteinExistence type="predicted"/>
<comment type="caution">
    <text evidence="1">The sequence shown here is derived from an EMBL/GenBank/DDBJ whole genome shotgun (WGS) entry which is preliminary data.</text>
</comment>
<gene>
    <name evidence="1" type="ORF">QEZ40_002696</name>
</gene>
<name>A0ABT7GVX1_9ACTN</name>
<organism evidence="1 2">
    <name type="scientific">Streptomyces katrae</name>
    <dbReference type="NCBI Taxonomy" id="68223"/>
    <lineage>
        <taxon>Bacteria</taxon>
        <taxon>Bacillati</taxon>
        <taxon>Actinomycetota</taxon>
        <taxon>Actinomycetes</taxon>
        <taxon>Kitasatosporales</taxon>
        <taxon>Streptomycetaceae</taxon>
        <taxon>Streptomyces</taxon>
    </lineage>
</organism>
<accession>A0ABT7GVX1</accession>